<dbReference type="GeneID" id="6752465"/>
<comment type="catalytic activity">
    <reaction evidence="25">
        <text>(2S,3S)-3-hydroxy-2-methylbutanoyl-CoA = (2E)-2-methylbut-2-enoyl-CoA + H2O</text>
        <dbReference type="Rhea" id="RHEA:31119"/>
        <dbReference type="ChEBI" id="CHEBI:15377"/>
        <dbReference type="ChEBI" id="CHEBI:57312"/>
        <dbReference type="ChEBI" id="CHEBI:57337"/>
    </reaction>
    <physiologicalReaction direction="right-to-left" evidence="25">
        <dbReference type="Rhea" id="RHEA:31121"/>
    </physiologicalReaction>
</comment>
<dbReference type="Pfam" id="PF00378">
    <property type="entry name" value="ECH_1"/>
    <property type="match status" value="1"/>
</dbReference>
<dbReference type="HOGENOM" id="CLU_009834_16_3_1"/>
<dbReference type="Gene3D" id="3.40.50.720">
    <property type="entry name" value="NAD(P)-binding Rossmann-like Domain"/>
    <property type="match status" value="1"/>
</dbReference>
<sequence>MTYSAFQRADSTHLAFEKAFLLNTVDTKCEQDRRIRVIILIGKGATFPAGADITEFPKLVAGLMKDKTPTGLLCNGLDKISKPIVAAMHGTALGGGLELAMGCHYRIATRSTRVGLPEVALGILPGGSGTQRLPRLVGAEMAMDLISSGRHITALEGFRIGVIDKIVDEPLLDSAIDFAKAIADKPVADRMECIKCVSYSVLPYEEGMKKEEQSMKVLMASYQARALQYSFFAQRSAPKWSLSGVNSKNVKPIPVKTVGIIGAGTMGTGIAIALMTSKYRVVLLEVKKEYLDRGMKMIQSTLERNVKRGRMTKQQAKACSALVKPTLAYKDLSDVDFVIEAVFEALEIKKEVFRKLVKHCKVDIDANKFLQSNAILCSNTSYLDIDKIASVVPSPDKVMGMHFFAPANIMKLVECIKGTKTSAETIATVMNLSLRMKKIPVLVGNCDGFVANRMLAPYAKEATFMVEEGALPHQIDDTLYDYGMPMGPLRVGDLSGLDIGYRDRVGKGLTGPNAPKFENPLLRQGQRYSLLGDILHDTGRLGQKTGKGWYKYEKGKAVVDPLVTEMIEKYCNEYGFSRRNITNAEIVERCFLSAANEGFKILEEGIALKPSDIDVIWQFGFGFPRHKGGPMFYVSNMIGLEKAYEKIQTYWEKHRDCRYWQPSNLLKQLVANKADISQFQKFLPVSSRL</sequence>
<evidence type="ECO:0000256" key="10">
    <source>
        <dbReference type="ARBA" id="ARBA00023002"/>
    </source>
</evidence>
<dbReference type="SUPFAM" id="SSF51735">
    <property type="entry name" value="NAD(P)-binding Rossmann-fold domains"/>
    <property type="match status" value="1"/>
</dbReference>
<comment type="catalytic activity">
    <reaction evidence="21">
        <text>a (3Z)-enoyl-CoA = a 4-saturated (2E)-enoyl-CoA</text>
        <dbReference type="Rhea" id="RHEA:45900"/>
        <dbReference type="ChEBI" id="CHEBI:85097"/>
        <dbReference type="ChEBI" id="CHEBI:85489"/>
        <dbReference type="EC" id="5.3.3.8"/>
    </reaction>
    <physiologicalReaction direction="left-to-right" evidence="21">
        <dbReference type="Rhea" id="RHEA:45901"/>
    </physiologicalReaction>
</comment>
<comment type="catalytic activity">
    <reaction evidence="24">
        <text>(3S)-hydroxyhexanoyl-CoA = (2E)-hexenoyl-CoA + H2O</text>
        <dbReference type="Rhea" id="RHEA:30547"/>
        <dbReference type="ChEBI" id="CHEBI:15377"/>
        <dbReference type="ChEBI" id="CHEBI:62075"/>
        <dbReference type="ChEBI" id="CHEBI:62077"/>
    </reaction>
    <physiologicalReaction direction="right-to-left" evidence="24">
        <dbReference type="Rhea" id="RHEA:30549"/>
    </physiologicalReaction>
</comment>
<evidence type="ECO:0000256" key="8">
    <source>
        <dbReference type="ARBA" id="ARBA00013000"/>
    </source>
</evidence>
<evidence type="ECO:0000256" key="31">
    <source>
        <dbReference type="ARBA" id="ARBA00042031"/>
    </source>
</evidence>
<dbReference type="Pfam" id="PF02737">
    <property type="entry name" value="3HCDH_N"/>
    <property type="match status" value="1"/>
</dbReference>
<dbReference type="InterPro" id="IPR006108">
    <property type="entry name" value="3HC_DH_C"/>
</dbReference>
<dbReference type="OMA" id="YNGAAMG"/>
<dbReference type="GO" id="GO:0003857">
    <property type="term" value="F:(3S)-3-hydroxyacyl-CoA dehydrogenase (NAD+) activity"/>
    <property type="evidence" value="ECO:0000318"/>
    <property type="project" value="GO_Central"/>
</dbReference>
<dbReference type="CDD" id="cd06558">
    <property type="entry name" value="crotonase-like"/>
    <property type="match status" value="1"/>
</dbReference>
<dbReference type="FunFam" id="1.10.1040.50:FF:000006">
    <property type="entry name" value="Peroxisomal bifunctional enzyme"/>
    <property type="match status" value="1"/>
</dbReference>
<dbReference type="EC" id="4.2.1.17" evidence="7"/>
<keyword evidence="14" id="KW-0413">Isomerase</keyword>
<comment type="catalytic activity">
    <reaction evidence="33">
        <text>(3S)-hydroxydecanoyl-CoA + NAD(+) = 3-oxodecanoyl-CoA + NADH + H(+)</text>
        <dbReference type="Rhea" id="RHEA:31187"/>
        <dbReference type="ChEBI" id="CHEBI:15378"/>
        <dbReference type="ChEBI" id="CHEBI:57540"/>
        <dbReference type="ChEBI" id="CHEBI:57945"/>
        <dbReference type="ChEBI" id="CHEBI:62548"/>
        <dbReference type="ChEBI" id="CHEBI:62616"/>
    </reaction>
    <physiologicalReaction direction="left-to-right" evidence="33">
        <dbReference type="Rhea" id="RHEA:31188"/>
    </physiologicalReaction>
</comment>
<evidence type="ECO:0000256" key="20">
    <source>
        <dbReference type="ARBA" id="ARBA00035949"/>
    </source>
</evidence>
<comment type="catalytic activity">
    <reaction evidence="1">
        <text>(3S)-hydroxyhexadecanoyl-CoA = (2E)-hexadecenoyl-CoA + H2O</text>
        <dbReference type="Rhea" id="RHEA:31163"/>
        <dbReference type="ChEBI" id="CHEBI:15377"/>
        <dbReference type="ChEBI" id="CHEBI:61526"/>
        <dbReference type="ChEBI" id="CHEBI:62613"/>
    </reaction>
    <physiologicalReaction direction="right-to-left" evidence="1">
        <dbReference type="Rhea" id="RHEA:31165"/>
    </physiologicalReaction>
</comment>
<evidence type="ECO:0000256" key="11">
    <source>
        <dbReference type="ARBA" id="ARBA00023027"/>
    </source>
</evidence>
<dbReference type="FunFam" id="3.40.50.720:FF:000009">
    <property type="entry name" value="Fatty oxidation complex, alpha subunit"/>
    <property type="match status" value="1"/>
</dbReference>
<dbReference type="InterPro" id="IPR018376">
    <property type="entry name" value="Enoyl-CoA_hyd/isom_CS"/>
</dbReference>
<gene>
    <name evidence="39" type="ORF">TRIADDRAFT_63801</name>
</gene>
<dbReference type="Gene3D" id="3.90.226.10">
    <property type="entry name" value="2-enoyl-CoA Hydratase, Chain A, domain 1"/>
    <property type="match status" value="1"/>
</dbReference>
<evidence type="ECO:0000313" key="40">
    <source>
        <dbReference type="Proteomes" id="UP000009022"/>
    </source>
</evidence>
<dbReference type="EMBL" id="DS985243">
    <property type="protein sequence ID" value="EDV26706.1"/>
    <property type="molecule type" value="Genomic_DNA"/>
</dbReference>
<dbReference type="GO" id="GO:0004300">
    <property type="term" value="F:enoyl-CoA hydratase activity"/>
    <property type="evidence" value="ECO:0007669"/>
    <property type="project" value="UniProtKB-EC"/>
</dbReference>
<evidence type="ECO:0000256" key="19">
    <source>
        <dbReference type="ARBA" id="ARBA00035909"/>
    </source>
</evidence>
<dbReference type="EC" id="1.1.1.35" evidence="8"/>
<feature type="domain" description="3-hydroxyacyl-CoA dehydrogenase C-terminal" evidence="37">
    <location>
        <begin position="586"/>
        <end position="672"/>
    </location>
</feature>
<dbReference type="InterPro" id="IPR008927">
    <property type="entry name" value="6-PGluconate_DH-like_C_sf"/>
</dbReference>
<reference evidence="39 40" key="1">
    <citation type="journal article" date="2008" name="Nature">
        <title>The Trichoplax genome and the nature of placozoans.</title>
        <authorList>
            <person name="Srivastava M."/>
            <person name="Begovic E."/>
            <person name="Chapman J."/>
            <person name="Putnam N.H."/>
            <person name="Hellsten U."/>
            <person name="Kawashima T."/>
            <person name="Kuo A."/>
            <person name="Mitros T."/>
            <person name="Salamov A."/>
            <person name="Carpenter M.L."/>
            <person name="Signorovitch A.Y."/>
            <person name="Moreno M.A."/>
            <person name="Kamm K."/>
            <person name="Grimwood J."/>
            <person name="Schmutz J."/>
            <person name="Shapiro H."/>
            <person name="Grigoriev I.V."/>
            <person name="Buss L.W."/>
            <person name="Schierwater B."/>
            <person name="Dellaporta S.L."/>
            <person name="Rokhsar D.S."/>
        </authorList>
    </citation>
    <scope>NUCLEOTIDE SEQUENCE [LARGE SCALE GENOMIC DNA]</scope>
    <source>
        <strain evidence="39 40">Grell-BS-1999</strain>
    </source>
</reference>
<dbReference type="PANTHER" id="PTHR23309:SF49">
    <property type="entry name" value="PEROXISOMAL BIFUNCTIONAL ENZYME"/>
    <property type="match status" value="1"/>
</dbReference>
<organism evidence="39 40">
    <name type="scientific">Trichoplax adhaerens</name>
    <name type="common">Trichoplax reptans</name>
    <dbReference type="NCBI Taxonomy" id="10228"/>
    <lineage>
        <taxon>Eukaryota</taxon>
        <taxon>Metazoa</taxon>
        <taxon>Placozoa</taxon>
        <taxon>Uniplacotomia</taxon>
        <taxon>Trichoplacea</taxon>
        <taxon>Trichoplacidae</taxon>
        <taxon>Trichoplax</taxon>
    </lineage>
</organism>
<dbReference type="UniPathway" id="UPA00659"/>
<evidence type="ECO:0000256" key="35">
    <source>
        <dbReference type="ARBA" id="ARBA00049448"/>
    </source>
</evidence>
<dbReference type="CTD" id="6752465"/>
<evidence type="ECO:0000256" key="30">
    <source>
        <dbReference type="ARBA" id="ARBA00039632"/>
    </source>
</evidence>
<evidence type="ECO:0000259" key="37">
    <source>
        <dbReference type="Pfam" id="PF00725"/>
    </source>
</evidence>
<evidence type="ECO:0000256" key="27">
    <source>
        <dbReference type="ARBA" id="ARBA00036656"/>
    </source>
</evidence>
<dbReference type="FunCoup" id="B3RQJ3">
    <property type="interactions" value="938"/>
</dbReference>
<comment type="catalytic activity">
    <reaction evidence="35">
        <text>(3S)-hydroxyhexadecanedioyl-CoA + NAD(+) = 3-oxohexadecanedioyl-CoA + NADH + H(+)</text>
        <dbReference type="Rhea" id="RHEA:40267"/>
        <dbReference type="ChEBI" id="CHEBI:15378"/>
        <dbReference type="ChEBI" id="CHEBI:57540"/>
        <dbReference type="ChEBI" id="CHEBI:57945"/>
        <dbReference type="ChEBI" id="CHEBI:77080"/>
        <dbReference type="ChEBI" id="CHEBI:77081"/>
    </reaction>
    <physiologicalReaction direction="left-to-right" evidence="35">
        <dbReference type="Rhea" id="RHEA:40268"/>
    </physiologicalReaction>
</comment>
<feature type="domain" description="3-hydroxyacyl-CoA dehydrogenase NAD binding" evidence="38">
    <location>
        <begin position="257"/>
        <end position="445"/>
    </location>
</feature>
<evidence type="ECO:0000256" key="22">
    <source>
        <dbReference type="ARBA" id="ARBA00036336"/>
    </source>
</evidence>
<dbReference type="STRING" id="10228.B3RQJ3"/>
<comment type="catalytic activity">
    <reaction evidence="20">
        <text>a (3E)-enoyl-CoA = a 4-saturated (2E)-enoyl-CoA</text>
        <dbReference type="Rhea" id="RHEA:45228"/>
        <dbReference type="ChEBI" id="CHEBI:58521"/>
        <dbReference type="ChEBI" id="CHEBI:85097"/>
        <dbReference type="EC" id="5.3.3.8"/>
    </reaction>
    <physiologicalReaction direction="left-to-right" evidence="20">
        <dbReference type="Rhea" id="RHEA:45229"/>
    </physiologicalReaction>
</comment>
<evidence type="ECO:0000256" key="7">
    <source>
        <dbReference type="ARBA" id="ARBA00012076"/>
    </source>
</evidence>
<comment type="catalytic activity">
    <reaction evidence="28">
        <text>(2E)-hexadecenedioyl-CoA + H2O = (3S)-hydroxyhexadecanedioyl-CoA</text>
        <dbReference type="Rhea" id="RHEA:40259"/>
        <dbReference type="ChEBI" id="CHEBI:15377"/>
        <dbReference type="ChEBI" id="CHEBI:77075"/>
        <dbReference type="ChEBI" id="CHEBI:77080"/>
    </reaction>
    <physiologicalReaction direction="left-to-right" evidence="28">
        <dbReference type="Rhea" id="RHEA:40260"/>
    </physiologicalReaction>
</comment>
<evidence type="ECO:0000256" key="9">
    <source>
        <dbReference type="ARBA" id="ARBA00022832"/>
    </source>
</evidence>
<comment type="catalytic activity">
    <reaction evidence="23">
        <text>(3E)-hexenoyl-CoA = (2E)-hexenoyl-CoA</text>
        <dbReference type="Rhea" id="RHEA:45736"/>
        <dbReference type="ChEBI" id="CHEBI:62077"/>
        <dbReference type="ChEBI" id="CHEBI:84790"/>
    </reaction>
    <physiologicalReaction direction="left-to-right" evidence="23">
        <dbReference type="Rhea" id="RHEA:45737"/>
    </physiologicalReaction>
</comment>
<evidence type="ECO:0000256" key="34">
    <source>
        <dbReference type="ARBA" id="ARBA00048911"/>
    </source>
</evidence>
<dbReference type="PANTHER" id="PTHR23309">
    <property type="entry name" value="3-HYDROXYACYL-COA DEHYROGENASE"/>
    <property type="match status" value="1"/>
</dbReference>
<evidence type="ECO:0000256" key="4">
    <source>
        <dbReference type="ARBA" id="ARBA00008750"/>
    </source>
</evidence>
<protein>
    <recommendedName>
        <fullName evidence="30">Peroxisomal bifunctional enzyme</fullName>
        <ecNumber evidence="8">1.1.1.35</ecNumber>
        <ecNumber evidence="7">4.2.1.17</ecNumber>
        <ecNumber evidence="6">5.3.3.8</ecNumber>
    </recommendedName>
    <alternativeName>
        <fullName evidence="31">Multifunctional enzyme 1</fullName>
    </alternativeName>
</protein>
<dbReference type="GO" id="GO:0004165">
    <property type="term" value="F:delta(3)-delta(2)-enoyl-CoA isomerase activity"/>
    <property type="evidence" value="ECO:0007669"/>
    <property type="project" value="UniProtKB-EC"/>
</dbReference>
<comment type="similarity">
    <text evidence="29">In the C-terminal section; belongs to the 3-hydroxyacyl-CoA dehydrogenase family.</text>
</comment>
<keyword evidence="13" id="KW-0576">Peroxisome</keyword>
<comment type="similarity">
    <text evidence="4">In the N-terminal section; belongs to the enoyl-CoA hydratase/isomerase family.</text>
</comment>
<evidence type="ECO:0000256" key="28">
    <source>
        <dbReference type="ARBA" id="ARBA00036989"/>
    </source>
</evidence>
<keyword evidence="10" id="KW-0560">Oxidoreductase</keyword>
<dbReference type="OrthoDB" id="2018133at2759"/>
<dbReference type="Pfam" id="PF00725">
    <property type="entry name" value="3HCDH"/>
    <property type="match status" value="2"/>
</dbReference>
<dbReference type="PROSITE" id="PS00166">
    <property type="entry name" value="ENOYL_COA_HYDRATASE"/>
    <property type="match status" value="1"/>
</dbReference>
<comment type="pathway">
    <text evidence="3">Lipid metabolism; fatty acid beta-oxidation.</text>
</comment>
<keyword evidence="16" id="KW-0511">Multifunctional enzyme</keyword>
<name>B3RQJ3_TRIAD</name>
<accession>B3RQJ3</accession>
<evidence type="ECO:0000256" key="1">
    <source>
        <dbReference type="ARBA" id="ARBA00000469"/>
    </source>
</evidence>
<dbReference type="KEGG" id="tad:TRIADDRAFT_63801"/>
<dbReference type="GO" id="GO:0006635">
    <property type="term" value="P:fatty acid beta-oxidation"/>
    <property type="evidence" value="ECO:0000318"/>
    <property type="project" value="GO_Central"/>
</dbReference>
<dbReference type="InterPro" id="IPR001753">
    <property type="entry name" value="Enoyl-CoA_hydra/iso"/>
</dbReference>
<dbReference type="eggNOG" id="KOG1683">
    <property type="taxonomic scope" value="Eukaryota"/>
</dbReference>
<evidence type="ECO:0000256" key="24">
    <source>
        <dbReference type="ARBA" id="ARBA00036370"/>
    </source>
</evidence>
<comment type="catalytic activity">
    <reaction evidence="34">
        <text>a (3S)-3-hydroxyacyl-CoA + NAD(+) = a 3-oxoacyl-CoA + NADH + H(+)</text>
        <dbReference type="Rhea" id="RHEA:22432"/>
        <dbReference type="ChEBI" id="CHEBI:15378"/>
        <dbReference type="ChEBI" id="CHEBI:57318"/>
        <dbReference type="ChEBI" id="CHEBI:57540"/>
        <dbReference type="ChEBI" id="CHEBI:57945"/>
        <dbReference type="ChEBI" id="CHEBI:90726"/>
        <dbReference type="EC" id="1.1.1.35"/>
    </reaction>
    <physiologicalReaction direction="left-to-right" evidence="34">
        <dbReference type="Rhea" id="RHEA:22433"/>
    </physiologicalReaction>
</comment>
<dbReference type="RefSeq" id="XP_002110702.1">
    <property type="nucleotide sequence ID" value="XM_002110666.1"/>
</dbReference>
<dbReference type="SUPFAM" id="SSF48179">
    <property type="entry name" value="6-phosphogluconate dehydrogenase C-terminal domain-like"/>
    <property type="match status" value="2"/>
</dbReference>
<dbReference type="SUPFAM" id="SSF52096">
    <property type="entry name" value="ClpP/crotonase"/>
    <property type="match status" value="1"/>
</dbReference>
<dbReference type="GO" id="GO:0070403">
    <property type="term" value="F:NAD+ binding"/>
    <property type="evidence" value="ECO:0007669"/>
    <property type="project" value="InterPro"/>
</dbReference>
<comment type="catalytic activity">
    <reaction evidence="26">
        <text>(3E,5Z)-tetradecadienoyl-CoA = (2E,5Z)-tetradecadienoyl-CoA</text>
        <dbReference type="Rhea" id="RHEA:47464"/>
        <dbReference type="ChEBI" id="CHEBI:71586"/>
        <dbReference type="ChEBI" id="CHEBI:87701"/>
    </reaction>
    <physiologicalReaction direction="right-to-left" evidence="26">
        <dbReference type="Rhea" id="RHEA:47466"/>
    </physiologicalReaction>
</comment>
<evidence type="ECO:0000256" key="18">
    <source>
        <dbReference type="ARBA" id="ARBA00035863"/>
    </source>
</evidence>
<evidence type="ECO:0000256" key="26">
    <source>
        <dbReference type="ARBA" id="ARBA00036570"/>
    </source>
</evidence>
<evidence type="ECO:0000256" key="3">
    <source>
        <dbReference type="ARBA" id="ARBA00005005"/>
    </source>
</evidence>
<dbReference type="EC" id="5.3.3.8" evidence="6"/>
<evidence type="ECO:0000256" key="13">
    <source>
        <dbReference type="ARBA" id="ARBA00023140"/>
    </source>
</evidence>
<evidence type="ECO:0000256" key="29">
    <source>
        <dbReference type="ARBA" id="ARBA00038365"/>
    </source>
</evidence>
<proteinExistence type="inferred from homology"/>
<comment type="catalytic activity">
    <reaction evidence="27">
        <text>(3E)-decenoyl-CoA = (2E)-decenoyl-CoA</text>
        <dbReference type="Rhea" id="RHEA:45752"/>
        <dbReference type="ChEBI" id="CHEBI:61406"/>
        <dbReference type="ChEBI" id="CHEBI:84793"/>
    </reaction>
    <physiologicalReaction direction="left-to-right" evidence="27">
        <dbReference type="Rhea" id="RHEA:45753"/>
    </physiologicalReaction>
</comment>
<feature type="domain" description="3-hydroxyacyl-CoA dehydrogenase C-terminal" evidence="37">
    <location>
        <begin position="448"/>
        <end position="552"/>
    </location>
</feature>
<evidence type="ECO:0000256" key="23">
    <source>
        <dbReference type="ARBA" id="ARBA00036353"/>
    </source>
</evidence>
<comment type="subcellular location">
    <subcellularLocation>
        <location evidence="2">Peroxisome</location>
    </subcellularLocation>
</comment>
<comment type="catalytic activity">
    <reaction evidence="17">
        <text>(3S)-hydroxydecanoyl-CoA = (2E)-decenoyl-CoA + H2O</text>
        <dbReference type="Rhea" id="RHEA:31191"/>
        <dbReference type="ChEBI" id="CHEBI:15377"/>
        <dbReference type="ChEBI" id="CHEBI:61406"/>
        <dbReference type="ChEBI" id="CHEBI:62616"/>
    </reaction>
    <physiologicalReaction direction="right-to-left" evidence="17">
        <dbReference type="Rhea" id="RHEA:31193"/>
    </physiologicalReaction>
</comment>
<dbReference type="InParanoid" id="B3RQJ3"/>
<evidence type="ECO:0000259" key="38">
    <source>
        <dbReference type="Pfam" id="PF02737"/>
    </source>
</evidence>
<dbReference type="InterPro" id="IPR029045">
    <property type="entry name" value="ClpP/crotonase-like_dom_sf"/>
</dbReference>
<evidence type="ECO:0000256" key="15">
    <source>
        <dbReference type="ARBA" id="ARBA00023239"/>
    </source>
</evidence>
<dbReference type="Proteomes" id="UP000009022">
    <property type="component" value="Unassembled WGS sequence"/>
</dbReference>
<keyword evidence="40" id="KW-1185">Reference proteome</keyword>
<evidence type="ECO:0000256" key="21">
    <source>
        <dbReference type="ARBA" id="ARBA00035959"/>
    </source>
</evidence>
<dbReference type="AlphaFoldDB" id="B3RQJ3"/>
<dbReference type="InterPro" id="IPR036291">
    <property type="entry name" value="NAD(P)-bd_dom_sf"/>
</dbReference>
<keyword evidence="9" id="KW-0276">Fatty acid metabolism</keyword>
<dbReference type="PhylomeDB" id="B3RQJ3"/>
<comment type="catalytic activity">
    <reaction evidence="22">
        <text>(3Z)-hexenoyl-CoA = (2E)-hexenoyl-CoA</text>
        <dbReference type="Rhea" id="RHEA:45748"/>
        <dbReference type="ChEBI" id="CHEBI:62077"/>
        <dbReference type="ChEBI" id="CHEBI:85415"/>
    </reaction>
    <physiologicalReaction direction="left-to-right" evidence="22">
        <dbReference type="Rhea" id="RHEA:45749"/>
    </physiologicalReaction>
</comment>
<evidence type="ECO:0000256" key="2">
    <source>
        <dbReference type="ARBA" id="ARBA00004275"/>
    </source>
</evidence>
<comment type="similarity">
    <text evidence="36">Belongs to the enoyl-CoA hydratase/isomerase family.</text>
</comment>
<evidence type="ECO:0000256" key="17">
    <source>
        <dbReference type="ARBA" id="ARBA00035760"/>
    </source>
</evidence>
<evidence type="ECO:0000256" key="16">
    <source>
        <dbReference type="ARBA" id="ARBA00023268"/>
    </source>
</evidence>
<dbReference type="Gene3D" id="1.10.1040.50">
    <property type="match status" value="1"/>
</dbReference>
<evidence type="ECO:0000256" key="14">
    <source>
        <dbReference type="ARBA" id="ARBA00023235"/>
    </source>
</evidence>
<evidence type="ECO:0000313" key="39">
    <source>
        <dbReference type="EMBL" id="EDV26706.1"/>
    </source>
</evidence>
<keyword evidence="11" id="KW-0520">NAD</keyword>
<evidence type="ECO:0000256" key="32">
    <source>
        <dbReference type="ARBA" id="ARBA00047613"/>
    </source>
</evidence>
<comment type="subunit">
    <text evidence="5">Monomer.</text>
</comment>
<evidence type="ECO:0000256" key="25">
    <source>
        <dbReference type="ARBA" id="ARBA00036472"/>
    </source>
</evidence>
<comment type="catalytic activity">
    <reaction evidence="18">
        <text>(3E,5Z)-octadienoyl-CoA = (2E,5Z)-octadienoyl-CoA</text>
        <dbReference type="Rhea" id="RHEA:49932"/>
        <dbReference type="ChEBI" id="CHEBI:85108"/>
        <dbReference type="ChEBI" id="CHEBI:131990"/>
    </reaction>
    <physiologicalReaction direction="right-to-left" evidence="18">
        <dbReference type="Rhea" id="RHEA:49934"/>
    </physiologicalReaction>
</comment>
<evidence type="ECO:0000256" key="12">
    <source>
        <dbReference type="ARBA" id="ARBA00023098"/>
    </source>
</evidence>
<keyword evidence="12" id="KW-0443">Lipid metabolism</keyword>
<evidence type="ECO:0000256" key="6">
    <source>
        <dbReference type="ARBA" id="ARBA00012064"/>
    </source>
</evidence>
<dbReference type="InterPro" id="IPR006176">
    <property type="entry name" value="3-OHacyl-CoA_DH_NAD-bd"/>
</dbReference>
<evidence type="ECO:0000256" key="33">
    <source>
        <dbReference type="ARBA" id="ARBA00048361"/>
    </source>
</evidence>
<evidence type="ECO:0000256" key="5">
    <source>
        <dbReference type="ARBA" id="ARBA00011245"/>
    </source>
</evidence>
<dbReference type="GO" id="GO:0005777">
    <property type="term" value="C:peroxisome"/>
    <property type="evidence" value="ECO:0000318"/>
    <property type="project" value="GO_Central"/>
</dbReference>
<comment type="catalytic activity">
    <reaction evidence="32">
        <text>(3S)-hydroxyhexadecanoyl-CoA + NAD(+) = 3-oxohexadecanoyl-CoA + NADH + H(+)</text>
        <dbReference type="Rhea" id="RHEA:31159"/>
        <dbReference type="ChEBI" id="CHEBI:15378"/>
        <dbReference type="ChEBI" id="CHEBI:57349"/>
        <dbReference type="ChEBI" id="CHEBI:57540"/>
        <dbReference type="ChEBI" id="CHEBI:57945"/>
        <dbReference type="ChEBI" id="CHEBI:62613"/>
    </reaction>
    <physiologicalReaction direction="left-to-right" evidence="32">
        <dbReference type="Rhea" id="RHEA:31160"/>
    </physiologicalReaction>
</comment>
<comment type="catalytic activity">
    <reaction evidence="19">
        <text>a 4-saturated-(3S)-3-hydroxyacyl-CoA = a (3E)-enoyl-CoA + H2O</text>
        <dbReference type="Rhea" id="RHEA:20724"/>
        <dbReference type="ChEBI" id="CHEBI:15377"/>
        <dbReference type="ChEBI" id="CHEBI:58521"/>
        <dbReference type="ChEBI" id="CHEBI:137480"/>
        <dbReference type="EC" id="4.2.1.17"/>
    </reaction>
    <physiologicalReaction direction="left-to-right" evidence="19">
        <dbReference type="Rhea" id="RHEA:20725"/>
    </physiologicalReaction>
</comment>
<keyword evidence="15" id="KW-0456">Lyase</keyword>
<evidence type="ECO:0000256" key="36">
    <source>
        <dbReference type="RuleBase" id="RU003707"/>
    </source>
</evidence>